<evidence type="ECO:0000256" key="3">
    <source>
        <dbReference type="ARBA" id="ARBA00022692"/>
    </source>
</evidence>
<dbReference type="PANTHER" id="PTHR43701:SF2">
    <property type="entry name" value="MEMBRANE TRANSPORTER PROTEIN YJNA-RELATED"/>
    <property type="match status" value="1"/>
</dbReference>
<feature type="transmembrane region" description="Helical" evidence="6">
    <location>
        <begin position="181"/>
        <end position="206"/>
    </location>
</feature>
<evidence type="ECO:0000313" key="8">
    <source>
        <dbReference type="Proteomes" id="UP001500851"/>
    </source>
</evidence>
<feature type="transmembrane region" description="Helical" evidence="6">
    <location>
        <begin position="227"/>
        <end position="247"/>
    </location>
</feature>
<sequence>MLASLALIVLIGIAVGITTALFGFGGGFVAVPVIALFDADLGARAIPVATATSALVMLVNGIVATVSTDRRTLARLRGRGLLVALLAAGGAAGAAAGRFSPEWLIRWGFVAYVAITIADLLLRPGFLRRTQPAERDAKPRARKTGGVPDSLGFGIGAVAAFLGVGGSVMTVPLMRRAGTSMAVAATLANPLTVAVVAPAFAVSLLLPPGLGQSEAATASVPGLVGSVDLPSALALLVGAIPVIVLLRRRPPRIPDSVHAWTYLALLAVSAGAVALAR</sequence>
<keyword evidence="3 6" id="KW-0812">Transmembrane</keyword>
<name>A0ABN2LV49_9MICO</name>
<feature type="transmembrane region" description="Helical" evidence="6">
    <location>
        <begin position="150"/>
        <end position="169"/>
    </location>
</feature>
<keyword evidence="8" id="KW-1185">Reference proteome</keyword>
<dbReference type="InterPro" id="IPR051598">
    <property type="entry name" value="TSUP/Inactive_protease-like"/>
</dbReference>
<keyword evidence="5 6" id="KW-0472">Membrane</keyword>
<evidence type="ECO:0000256" key="1">
    <source>
        <dbReference type="ARBA" id="ARBA00004141"/>
    </source>
</evidence>
<accession>A0ABN2LV49</accession>
<feature type="transmembrane region" description="Helical" evidence="6">
    <location>
        <begin position="46"/>
        <end position="68"/>
    </location>
</feature>
<evidence type="ECO:0000256" key="4">
    <source>
        <dbReference type="ARBA" id="ARBA00022989"/>
    </source>
</evidence>
<comment type="caution">
    <text evidence="7">The sequence shown here is derived from an EMBL/GenBank/DDBJ whole genome shotgun (WGS) entry which is preliminary data.</text>
</comment>
<feature type="transmembrane region" description="Helical" evidence="6">
    <location>
        <begin position="103"/>
        <end position="122"/>
    </location>
</feature>
<comment type="similarity">
    <text evidence="2 6">Belongs to the 4-toluene sulfonate uptake permease (TSUP) (TC 2.A.102) family.</text>
</comment>
<organism evidence="7 8">
    <name type="scientific">Leucobacter iarius</name>
    <dbReference type="NCBI Taxonomy" id="333963"/>
    <lineage>
        <taxon>Bacteria</taxon>
        <taxon>Bacillati</taxon>
        <taxon>Actinomycetota</taxon>
        <taxon>Actinomycetes</taxon>
        <taxon>Micrococcales</taxon>
        <taxon>Microbacteriaceae</taxon>
        <taxon>Leucobacter</taxon>
    </lineage>
</organism>
<reference evidence="7 8" key="1">
    <citation type="journal article" date="2019" name="Int. J. Syst. Evol. Microbiol.">
        <title>The Global Catalogue of Microorganisms (GCM) 10K type strain sequencing project: providing services to taxonomists for standard genome sequencing and annotation.</title>
        <authorList>
            <consortium name="The Broad Institute Genomics Platform"/>
            <consortium name="The Broad Institute Genome Sequencing Center for Infectious Disease"/>
            <person name="Wu L."/>
            <person name="Ma J."/>
        </authorList>
    </citation>
    <scope>NUCLEOTIDE SEQUENCE [LARGE SCALE GENOMIC DNA]</scope>
    <source>
        <strain evidence="7 8">JCM 14736</strain>
    </source>
</reference>
<feature type="transmembrane region" description="Helical" evidence="6">
    <location>
        <begin position="80"/>
        <end position="97"/>
    </location>
</feature>
<evidence type="ECO:0000256" key="2">
    <source>
        <dbReference type="ARBA" id="ARBA00009142"/>
    </source>
</evidence>
<dbReference type="PANTHER" id="PTHR43701">
    <property type="entry name" value="MEMBRANE TRANSPORTER PROTEIN MJ0441-RELATED"/>
    <property type="match status" value="1"/>
</dbReference>
<comment type="subcellular location">
    <subcellularLocation>
        <location evidence="6">Cell membrane</location>
        <topology evidence="6">Multi-pass membrane protein</topology>
    </subcellularLocation>
    <subcellularLocation>
        <location evidence="1">Membrane</location>
        <topology evidence="1">Multi-pass membrane protein</topology>
    </subcellularLocation>
</comment>
<gene>
    <name evidence="7" type="ORF">GCM10009768_31500</name>
</gene>
<evidence type="ECO:0000313" key="7">
    <source>
        <dbReference type="EMBL" id="GAA1800215.1"/>
    </source>
</evidence>
<evidence type="ECO:0000256" key="6">
    <source>
        <dbReference type="RuleBase" id="RU363041"/>
    </source>
</evidence>
<feature type="transmembrane region" description="Helical" evidence="6">
    <location>
        <begin position="7"/>
        <end position="34"/>
    </location>
</feature>
<protein>
    <recommendedName>
        <fullName evidence="6">Probable membrane transporter protein</fullName>
    </recommendedName>
</protein>
<dbReference type="Pfam" id="PF01925">
    <property type="entry name" value="TauE"/>
    <property type="match status" value="1"/>
</dbReference>
<keyword evidence="4 6" id="KW-1133">Transmembrane helix</keyword>
<dbReference type="EMBL" id="BAAAOB010000006">
    <property type="protein sequence ID" value="GAA1800215.1"/>
    <property type="molecule type" value="Genomic_DNA"/>
</dbReference>
<dbReference type="Proteomes" id="UP001500851">
    <property type="component" value="Unassembled WGS sequence"/>
</dbReference>
<proteinExistence type="inferred from homology"/>
<dbReference type="RefSeq" id="WP_344033584.1">
    <property type="nucleotide sequence ID" value="NZ_BAAAOB010000006.1"/>
</dbReference>
<dbReference type="InterPro" id="IPR002781">
    <property type="entry name" value="TM_pro_TauE-like"/>
</dbReference>
<evidence type="ECO:0000256" key="5">
    <source>
        <dbReference type="ARBA" id="ARBA00023136"/>
    </source>
</evidence>
<feature type="transmembrane region" description="Helical" evidence="6">
    <location>
        <begin position="259"/>
        <end position="276"/>
    </location>
</feature>
<keyword evidence="6" id="KW-1003">Cell membrane</keyword>